<dbReference type="EMBL" id="VORU01000005">
    <property type="protein sequence ID" value="TXD69312.1"/>
    <property type="molecule type" value="Genomic_DNA"/>
</dbReference>
<evidence type="ECO:0000256" key="1">
    <source>
        <dbReference type="SAM" id="Phobius"/>
    </source>
</evidence>
<dbReference type="Proteomes" id="UP000321945">
    <property type="component" value="Unassembled WGS sequence"/>
</dbReference>
<reference evidence="2 3" key="1">
    <citation type="submission" date="2019-08" db="EMBL/GenBank/DDBJ databases">
        <title>Genome of Aequorivita lipolytica Y10-2 (type strain).</title>
        <authorList>
            <person name="Bowman J.P."/>
        </authorList>
    </citation>
    <scope>NUCLEOTIDE SEQUENCE [LARGE SCALE GENOMIC DNA]</scope>
    <source>
        <strain evidence="2 3">Y10-2</strain>
    </source>
</reference>
<keyword evidence="1" id="KW-1133">Transmembrane helix</keyword>
<accession>A0A5C6YR27</accession>
<gene>
    <name evidence="2" type="ORF">ESV24_08100</name>
</gene>
<evidence type="ECO:0000313" key="3">
    <source>
        <dbReference type="Proteomes" id="UP000321945"/>
    </source>
</evidence>
<name>A0A5C6YR27_9FLAO</name>
<protein>
    <submittedName>
        <fullName evidence="2">Uncharacterized protein</fullName>
    </submittedName>
</protein>
<organism evidence="2 3">
    <name type="scientific">Aequorivita lipolytica</name>
    <dbReference type="NCBI Taxonomy" id="153267"/>
    <lineage>
        <taxon>Bacteria</taxon>
        <taxon>Pseudomonadati</taxon>
        <taxon>Bacteroidota</taxon>
        <taxon>Flavobacteriia</taxon>
        <taxon>Flavobacteriales</taxon>
        <taxon>Flavobacteriaceae</taxon>
        <taxon>Aequorivita</taxon>
    </lineage>
</organism>
<dbReference type="RefSeq" id="WP_111814201.1">
    <property type="nucleotide sequence ID" value="NZ_CBCRZQ010000002.1"/>
</dbReference>
<comment type="caution">
    <text evidence="2">The sequence shown here is derived from an EMBL/GenBank/DDBJ whole genome shotgun (WGS) entry which is preliminary data.</text>
</comment>
<proteinExistence type="predicted"/>
<feature type="transmembrane region" description="Helical" evidence="1">
    <location>
        <begin position="7"/>
        <end position="28"/>
    </location>
</feature>
<feature type="transmembrane region" description="Helical" evidence="1">
    <location>
        <begin position="34"/>
        <end position="54"/>
    </location>
</feature>
<sequence length="68" mass="7748">MNRPFKILFNCYFPFVAVPIIVIIIGLFSELSVLIAGLMGFLLEPHIAYLLSDFHTLIKSGLKMIFFI</sequence>
<keyword evidence="1" id="KW-0812">Transmembrane</keyword>
<evidence type="ECO:0000313" key="2">
    <source>
        <dbReference type="EMBL" id="TXD69312.1"/>
    </source>
</evidence>
<dbReference type="AlphaFoldDB" id="A0A5C6YR27"/>
<keyword evidence="1" id="KW-0472">Membrane</keyword>
<keyword evidence="3" id="KW-1185">Reference proteome</keyword>